<dbReference type="VEuPathDB" id="TriTrypDB:Tb427_000026700"/>
<proteinExistence type="predicted"/>
<dbReference type="InterPro" id="IPR019609">
    <property type="entry name" value="Variant_surf_glycoprt_trypan_C"/>
</dbReference>
<evidence type="ECO:0000256" key="10">
    <source>
        <dbReference type="SAM" id="SignalP"/>
    </source>
</evidence>
<protein>
    <submittedName>
        <fullName evidence="13">Variant surface glycoprotein 1080</fullName>
    </submittedName>
</protein>
<organism evidence="13">
    <name type="scientific">Trypanosoma brucei</name>
    <dbReference type="NCBI Taxonomy" id="5691"/>
    <lineage>
        <taxon>Eukaryota</taxon>
        <taxon>Discoba</taxon>
        <taxon>Euglenozoa</taxon>
        <taxon>Kinetoplastea</taxon>
        <taxon>Metakinetoplastina</taxon>
        <taxon>Trypanosomatida</taxon>
        <taxon>Trypanosomatidae</taxon>
        <taxon>Trypanosoma</taxon>
    </lineage>
</organism>
<dbReference type="Pfam" id="PF13206">
    <property type="entry name" value="VSG_B"/>
    <property type="match status" value="1"/>
</dbReference>
<evidence type="ECO:0000256" key="4">
    <source>
        <dbReference type="ARBA" id="ARBA00022622"/>
    </source>
</evidence>
<sequence>MQPTQFALLFLLATTNMRQAAAAALGEGDNSKYFSTLCGIIRAATAKLPTLENLPATEDFDLVAELVNLSHSAPAALDQIAASETANSNIDKAETPANKYCKQGKTATCKKLAQLLGKGQPATHIVKLYDALKNKAPTQPVIEIAAALRTATAAADQLKPGTLLTEAAAELNEALEGKKAGLATDSDLRGTGTRAQQCGNPHTAPTAGTAAGTTLAHDALCLCAKDGSANEPKACGPDVTSSGAAEITWATAGGQAAQWKNLKAACSRPASAGAATGAELRQLTHDFLTGIPQSKLTNNYFPGTIGLTEATPSSGCDGQKGANSAACVFYGKISGEQLIAKIKWASKLLSAADNIDSAIKARQQQEHSLSQIKALNTTLTALVLMPEAITHTPATGPGISAEGQKTAPMEEKQQECEKHKDNKKACTEAKCEWKGGENEKGECEVDETNVTTKGNAEAGTGEGAAGTTTKKFNGKLETDCAKALG</sequence>
<dbReference type="AlphaFoldDB" id="M4TAQ4"/>
<evidence type="ECO:0000256" key="7">
    <source>
        <dbReference type="ARBA" id="ARBA00023180"/>
    </source>
</evidence>
<reference evidence="13" key="2">
    <citation type="journal article" date="2014" name="Mol. Biochem. Parasitol.">
        <title>Capturing the variant surface glycoprotein repertoire (the VSGnome) of Trypanosoma brucei Lister 427.</title>
        <authorList>
            <person name="Cross G.A."/>
            <person name="Kim H.S."/>
            <person name="Wickstead B."/>
        </authorList>
    </citation>
    <scope>NUCLEOTIDE SEQUENCE</scope>
    <source>
        <strain evidence="13">Lister 427</strain>
    </source>
</reference>
<dbReference type="EMBL" id="KC612589">
    <property type="protein sequence ID" value="AGH60020.1"/>
    <property type="molecule type" value="Genomic_DNA"/>
</dbReference>
<evidence type="ECO:0000256" key="6">
    <source>
        <dbReference type="ARBA" id="ARBA00023136"/>
    </source>
</evidence>
<reference evidence="13" key="1">
    <citation type="submission" date="2013-02" db="EMBL/GenBank/DDBJ databases">
        <authorList>
            <person name="Cross G.A.M."/>
            <person name="Kim H.-S."/>
            <person name="Wickstead B."/>
        </authorList>
    </citation>
    <scope>NUCLEOTIDE SEQUENCE</scope>
    <source>
        <strain evidence="13">Lister 427</strain>
    </source>
</reference>
<feature type="domain" description="Trypanosome variant surface glycoprotein B-type N-terminal" evidence="12">
    <location>
        <begin position="17"/>
        <end position="373"/>
    </location>
</feature>
<evidence type="ECO:0000256" key="9">
    <source>
        <dbReference type="SAM" id="MobiDB-lite"/>
    </source>
</evidence>
<keyword evidence="4" id="KW-0336">GPI-anchor</keyword>
<evidence type="ECO:0000256" key="8">
    <source>
        <dbReference type="ARBA" id="ARBA00023288"/>
    </source>
</evidence>
<feature type="signal peptide" evidence="10">
    <location>
        <begin position="1"/>
        <end position="22"/>
    </location>
</feature>
<feature type="compositionally biased region" description="Low complexity" evidence="9">
    <location>
        <begin position="451"/>
        <end position="471"/>
    </location>
</feature>
<comment type="subcellular location">
    <subcellularLocation>
        <location evidence="2">Cell membrane</location>
        <topology evidence="2">Lipid-anchor</topology>
        <topology evidence="2">GPI-anchor</topology>
    </subcellularLocation>
</comment>
<dbReference type="VEuPathDB" id="TriTrypDB:Tb11.v5.0926"/>
<feature type="region of interest" description="Disordered" evidence="9">
    <location>
        <begin position="435"/>
        <end position="472"/>
    </location>
</feature>
<feature type="domain" description="Trypanosome variant surface glycoprotein C-terminal" evidence="11">
    <location>
        <begin position="416"/>
        <end position="483"/>
    </location>
</feature>
<accession>M4TAQ4</accession>
<dbReference type="GO" id="GO:0098552">
    <property type="term" value="C:side of membrane"/>
    <property type="evidence" value="ECO:0007669"/>
    <property type="project" value="UniProtKB-KW"/>
</dbReference>
<evidence type="ECO:0000259" key="12">
    <source>
        <dbReference type="Pfam" id="PF13206"/>
    </source>
</evidence>
<dbReference type="Pfam" id="PF10659">
    <property type="entry name" value="Trypan_glycop_C"/>
    <property type="match status" value="1"/>
</dbReference>
<evidence type="ECO:0000256" key="5">
    <source>
        <dbReference type="ARBA" id="ARBA00022729"/>
    </source>
</evidence>
<evidence type="ECO:0000259" key="11">
    <source>
        <dbReference type="Pfam" id="PF10659"/>
    </source>
</evidence>
<dbReference type="GO" id="GO:0005886">
    <property type="term" value="C:plasma membrane"/>
    <property type="evidence" value="ECO:0007669"/>
    <property type="project" value="UniProtKB-SubCell"/>
</dbReference>
<feature type="chain" id="PRO_5004058584" evidence="10">
    <location>
        <begin position="23"/>
        <end position="485"/>
    </location>
</feature>
<evidence type="ECO:0000256" key="3">
    <source>
        <dbReference type="ARBA" id="ARBA00022475"/>
    </source>
</evidence>
<evidence type="ECO:0000313" key="13">
    <source>
        <dbReference type="EMBL" id="AGH60020.1"/>
    </source>
</evidence>
<keyword evidence="8" id="KW-0449">Lipoprotein</keyword>
<evidence type="ECO:0000256" key="1">
    <source>
        <dbReference type="ARBA" id="ARBA00002523"/>
    </source>
</evidence>
<keyword evidence="5 10" id="KW-0732">Signal</keyword>
<keyword evidence="6" id="KW-0472">Membrane</keyword>
<dbReference type="InterPro" id="IPR025932">
    <property type="entry name" value="Trypano_VSG_B_N_dom"/>
</dbReference>
<keyword evidence="3" id="KW-1003">Cell membrane</keyword>
<keyword evidence="7" id="KW-0325">Glycoprotein</keyword>
<comment type="function">
    <text evidence="1">VSG forms a coat on the surface of the parasite. The trypanosome evades the immune response of the host by expressing a series of antigenically distinct VSGs from an estimated 1000 VSG genes.</text>
</comment>
<name>M4TAQ4_9TRYP</name>
<evidence type="ECO:0000256" key="2">
    <source>
        <dbReference type="ARBA" id="ARBA00004609"/>
    </source>
</evidence>